<evidence type="ECO:0000313" key="6">
    <source>
        <dbReference type="EMBL" id="GAO44595.1"/>
    </source>
</evidence>
<dbReference type="EC" id="3.5.1.28" evidence="2"/>
<gene>
    <name evidence="6" type="ORF">FPE01S_03_06330</name>
</gene>
<feature type="transmembrane region" description="Helical" evidence="4">
    <location>
        <begin position="272"/>
        <end position="290"/>
    </location>
</feature>
<accession>A0A0E9N5H4</accession>
<dbReference type="SUPFAM" id="SSF53187">
    <property type="entry name" value="Zn-dependent exopeptidases"/>
    <property type="match status" value="1"/>
</dbReference>
<protein>
    <recommendedName>
        <fullName evidence="2">N-acetylmuramoyl-L-alanine amidase</fullName>
        <ecNumber evidence="2">3.5.1.28</ecNumber>
    </recommendedName>
</protein>
<name>A0A0E9N5H4_9BACT</name>
<evidence type="ECO:0000256" key="2">
    <source>
        <dbReference type="ARBA" id="ARBA00011901"/>
    </source>
</evidence>
<dbReference type="RefSeq" id="WP_046370497.1">
    <property type="nucleotide sequence ID" value="NZ_BBWV01000003.1"/>
</dbReference>
<dbReference type="Pfam" id="PF01520">
    <property type="entry name" value="Amidase_3"/>
    <property type="match status" value="1"/>
</dbReference>
<dbReference type="OrthoDB" id="9814002at2"/>
<dbReference type="GO" id="GO:0008745">
    <property type="term" value="F:N-acetylmuramoyl-L-alanine amidase activity"/>
    <property type="evidence" value="ECO:0007669"/>
    <property type="project" value="UniProtKB-EC"/>
</dbReference>
<dbReference type="GO" id="GO:0009253">
    <property type="term" value="P:peptidoglycan catabolic process"/>
    <property type="evidence" value="ECO:0007669"/>
    <property type="project" value="InterPro"/>
</dbReference>
<keyword evidence="3" id="KW-0378">Hydrolase</keyword>
<evidence type="ECO:0000259" key="5">
    <source>
        <dbReference type="SMART" id="SM00646"/>
    </source>
</evidence>
<feature type="transmembrane region" description="Helical" evidence="4">
    <location>
        <begin position="36"/>
        <end position="59"/>
    </location>
</feature>
<dbReference type="PANTHER" id="PTHR30404">
    <property type="entry name" value="N-ACETYLMURAMOYL-L-ALANINE AMIDASE"/>
    <property type="match status" value="1"/>
</dbReference>
<organism evidence="6 7">
    <name type="scientific">Flavihumibacter petaseus NBRC 106054</name>
    <dbReference type="NCBI Taxonomy" id="1220578"/>
    <lineage>
        <taxon>Bacteria</taxon>
        <taxon>Pseudomonadati</taxon>
        <taxon>Bacteroidota</taxon>
        <taxon>Chitinophagia</taxon>
        <taxon>Chitinophagales</taxon>
        <taxon>Chitinophagaceae</taxon>
        <taxon>Flavihumibacter</taxon>
    </lineage>
</organism>
<feature type="domain" description="MurNAc-LAA" evidence="5">
    <location>
        <begin position="394"/>
        <end position="507"/>
    </location>
</feature>
<comment type="caution">
    <text evidence="6">The sequence shown here is derived from an EMBL/GenBank/DDBJ whole genome shotgun (WGS) entry which is preliminary data.</text>
</comment>
<dbReference type="Proteomes" id="UP000033121">
    <property type="component" value="Unassembled WGS sequence"/>
</dbReference>
<dbReference type="GO" id="GO:0030288">
    <property type="term" value="C:outer membrane-bounded periplasmic space"/>
    <property type="evidence" value="ECO:0007669"/>
    <property type="project" value="TreeGrafter"/>
</dbReference>
<feature type="transmembrane region" description="Helical" evidence="4">
    <location>
        <begin position="97"/>
        <end position="115"/>
    </location>
</feature>
<dbReference type="Gene3D" id="3.40.630.40">
    <property type="entry name" value="Zn-dependent exopeptidases"/>
    <property type="match status" value="1"/>
</dbReference>
<dbReference type="InterPro" id="IPR008756">
    <property type="entry name" value="Peptidase_M56"/>
</dbReference>
<dbReference type="InterPro" id="IPR002508">
    <property type="entry name" value="MurNAc-LAA_cat"/>
</dbReference>
<keyword evidence="4" id="KW-1133">Transmembrane helix</keyword>
<evidence type="ECO:0000313" key="7">
    <source>
        <dbReference type="Proteomes" id="UP000033121"/>
    </source>
</evidence>
<reference evidence="6 7" key="1">
    <citation type="submission" date="2015-04" db="EMBL/GenBank/DDBJ databases">
        <title>Whole genome shotgun sequence of Flavihumibacter petaseus NBRC 106054.</title>
        <authorList>
            <person name="Miyazawa S."/>
            <person name="Hosoyama A."/>
            <person name="Hashimoto M."/>
            <person name="Noguchi M."/>
            <person name="Tsuchikane K."/>
            <person name="Ohji S."/>
            <person name="Yamazoe A."/>
            <person name="Ichikawa N."/>
            <person name="Kimura A."/>
            <person name="Fujita N."/>
        </authorList>
    </citation>
    <scope>NUCLEOTIDE SEQUENCE [LARGE SCALE GENOMIC DNA]</scope>
    <source>
        <strain evidence="6 7">NBRC 106054</strain>
    </source>
</reference>
<dbReference type="Pfam" id="PF05569">
    <property type="entry name" value="Peptidase_M56"/>
    <property type="match status" value="1"/>
</dbReference>
<feature type="transmembrane region" description="Helical" evidence="4">
    <location>
        <begin position="6"/>
        <end position="24"/>
    </location>
</feature>
<evidence type="ECO:0000256" key="4">
    <source>
        <dbReference type="SAM" id="Phobius"/>
    </source>
</evidence>
<comment type="catalytic activity">
    <reaction evidence="1">
        <text>Hydrolyzes the link between N-acetylmuramoyl residues and L-amino acid residues in certain cell-wall glycopeptides.</text>
        <dbReference type="EC" id="3.5.1.28"/>
    </reaction>
</comment>
<sequence length="514" mass="57904">MTVIPMLYKMILGSGIFLGYYWLFLRNRRHHQFNRFFLLAAVLVSLALPFVHIEIPVAVRAPMRVWVPGELPVTVGEWQEAELSPGGVPVSAFRWDMVWPLIYFGGLVLGMWRFGRSAIRLEKTRQLAVRREFNGQQLMLTNDPVAPCTFLNNLFWPMELEPASEEGQLILRHERYHLQQRHGIDILLMELVCTFAWFNPFVHLINKELKTVHEFAADAAATPADEALRYAELLLEQQISRKQHLLILPFSHPPLKRRILMLIQTSKKHNTLFRWLALPVAAIIFCALAFRPGRTVIQPTDQVHARLGYYANPFLFGQEFSSPVKSRTIVIDAGHGGIDPGAMEAGISEKDLNLSLAKDIARLASEYKVDIELTRTSDALPGSDDPKESLRYRMKMYQDAALFVALHVGAGSAVAKGEVIIPPDSLGKDIVSASRRSGSMIAKALEPHISMNQQLKQVRRSVYVLNQTKVPAVLIECGNMSLTADREALNDPVRREAIARAILTALQQYLESGC</sequence>
<proteinExistence type="predicted"/>
<keyword evidence="4" id="KW-0472">Membrane</keyword>
<keyword evidence="4" id="KW-0812">Transmembrane</keyword>
<dbReference type="EMBL" id="BBWV01000003">
    <property type="protein sequence ID" value="GAO44595.1"/>
    <property type="molecule type" value="Genomic_DNA"/>
</dbReference>
<dbReference type="CDD" id="cd02696">
    <property type="entry name" value="MurNAc-LAA"/>
    <property type="match status" value="1"/>
</dbReference>
<dbReference type="InterPro" id="IPR050695">
    <property type="entry name" value="N-acetylmuramoyl_amidase_3"/>
</dbReference>
<evidence type="ECO:0000256" key="3">
    <source>
        <dbReference type="ARBA" id="ARBA00022801"/>
    </source>
</evidence>
<dbReference type="SMART" id="SM00646">
    <property type="entry name" value="Ami_3"/>
    <property type="match status" value="1"/>
</dbReference>
<keyword evidence="7" id="KW-1185">Reference proteome</keyword>
<dbReference type="AlphaFoldDB" id="A0A0E9N5H4"/>
<evidence type="ECO:0000256" key="1">
    <source>
        <dbReference type="ARBA" id="ARBA00001561"/>
    </source>
</evidence>
<dbReference type="STRING" id="1220578.FPE01S_03_06330"/>
<dbReference type="PANTHER" id="PTHR30404:SF0">
    <property type="entry name" value="N-ACETYLMURAMOYL-L-ALANINE AMIDASE AMIC"/>
    <property type="match status" value="1"/>
</dbReference>